<dbReference type="Proteomes" id="UP000199137">
    <property type="component" value="Unassembled WGS sequence"/>
</dbReference>
<proteinExistence type="predicted"/>
<gene>
    <name evidence="1" type="ORF">SAMN05421854_101876</name>
</gene>
<dbReference type="OrthoDB" id="5194430at2"/>
<sequence>MTFDQLMQHAKDIKDKAVELAIKDHDQRYATQSGVIRDPEPFRQHYAFIESMFEPFSRMPDPAGYDPLIADLNAAMAKLNTGSVHTTELTSNVTLANPNLDKMTTDGGYLQGWTGEAAMAFKANFIDTFKTVAGNQFTVLSTLKGVLQAHQAMWAKARDDIDKIAENTKNALDNAGGCGKNQWTFGFSVLSAVGAIGGVVVAIATGGVVPLAAIGAAASIGSAGIANITASGDSVDTIINSMKQAADDLTRHIQEVETQQIADKVRALTDAVRANKDKLVSARPKLAGMNEHDLASDTGMGRSD</sequence>
<dbReference type="EMBL" id="FOWC01000001">
    <property type="protein sequence ID" value="SFO16952.1"/>
    <property type="molecule type" value="Genomic_DNA"/>
</dbReference>
<reference evidence="1 2" key="1">
    <citation type="submission" date="2016-10" db="EMBL/GenBank/DDBJ databases">
        <authorList>
            <person name="de Groot N.N."/>
        </authorList>
    </citation>
    <scope>NUCLEOTIDE SEQUENCE [LARGE SCALE GENOMIC DNA]</scope>
    <source>
        <strain evidence="1 2">DSM 44637</strain>
    </source>
</reference>
<dbReference type="STRING" id="112413.SAMN05421854_101876"/>
<dbReference type="AlphaFoldDB" id="A0A1I5EZM5"/>
<protein>
    <submittedName>
        <fullName evidence="1">Uncharacterized protein</fullName>
    </submittedName>
</protein>
<evidence type="ECO:0000313" key="2">
    <source>
        <dbReference type="Proteomes" id="UP000199137"/>
    </source>
</evidence>
<accession>A0A1I5EZM5</accession>
<dbReference type="RefSeq" id="WP_093572262.1">
    <property type="nucleotide sequence ID" value="NZ_FOWC01000001.1"/>
</dbReference>
<name>A0A1I5EZM5_9PSEU</name>
<organism evidence="1 2">
    <name type="scientific">Amycolatopsis rubida</name>
    <dbReference type="NCBI Taxonomy" id="112413"/>
    <lineage>
        <taxon>Bacteria</taxon>
        <taxon>Bacillati</taxon>
        <taxon>Actinomycetota</taxon>
        <taxon>Actinomycetes</taxon>
        <taxon>Pseudonocardiales</taxon>
        <taxon>Pseudonocardiaceae</taxon>
        <taxon>Amycolatopsis</taxon>
    </lineage>
</organism>
<evidence type="ECO:0000313" key="1">
    <source>
        <dbReference type="EMBL" id="SFO16952.1"/>
    </source>
</evidence>